<dbReference type="InterPro" id="IPR036514">
    <property type="entry name" value="SGNH_hydro_sf"/>
</dbReference>
<protein>
    <submittedName>
        <fullName evidence="1">G407 protein</fullName>
    </submittedName>
</protein>
<reference evidence="1 2" key="1">
    <citation type="submission" date="2024-06" db="EMBL/GenBank/DDBJ databases">
        <authorList>
            <person name="Kraege A."/>
            <person name="Thomma B."/>
        </authorList>
    </citation>
    <scope>NUCLEOTIDE SEQUENCE [LARGE SCALE GENOMIC DNA]</scope>
</reference>
<sequence length="329" mass="36908">MEKQKRRWRSPLIATAILLLVVSVSLLQRRSVRVAKGIRQQPRSKAAFRFKYDKFCDALFNSGNWVGIPRVGCDPSTLSVATCGPNHTDNWQWSSDALRCGAHRLSTAELQAPLSERWVVVAGDSIARFFFAALLRLLSGDGKQQVVYGHRDFEYMLPGNVRASFIWAPYAANLTTMYTNWTRSGESPHVVVMSAGLWHMLHIHSPADFAKQLQRLKQAMKTFLTHNKAAHPVPVSFFSISEVYPPKLKTEEKRLHLTLESVDLYNRAIQDAGLLVPDGALYLVDMHHLTQGCGPSCTHDGLHYSNATYDAALQIWANNYLSLLSATSQ</sequence>
<proteinExistence type="predicted"/>
<accession>A0ABP1FH91</accession>
<dbReference type="Proteomes" id="UP001497392">
    <property type="component" value="Unassembled WGS sequence"/>
</dbReference>
<keyword evidence="2" id="KW-1185">Reference proteome</keyword>
<comment type="caution">
    <text evidence="1">The sequence shown here is derived from an EMBL/GenBank/DDBJ whole genome shotgun (WGS) entry which is preliminary data.</text>
</comment>
<evidence type="ECO:0000313" key="2">
    <source>
        <dbReference type="Proteomes" id="UP001497392"/>
    </source>
</evidence>
<organism evidence="1 2">
    <name type="scientific">Coccomyxa viridis</name>
    <dbReference type="NCBI Taxonomy" id="1274662"/>
    <lineage>
        <taxon>Eukaryota</taxon>
        <taxon>Viridiplantae</taxon>
        <taxon>Chlorophyta</taxon>
        <taxon>core chlorophytes</taxon>
        <taxon>Trebouxiophyceae</taxon>
        <taxon>Trebouxiophyceae incertae sedis</taxon>
        <taxon>Coccomyxaceae</taxon>
        <taxon>Coccomyxa</taxon>
    </lineage>
</organism>
<dbReference type="Gene3D" id="3.40.50.1110">
    <property type="entry name" value="SGNH hydrolase"/>
    <property type="match status" value="1"/>
</dbReference>
<gene>
    <name evidence="1" type="primary">g407</name>
    <name evidence="1" type="ORF">VP750_LOCUS355</name>
</gene>
<name>A0ABP1FH91_9CHLO</name>
<dbReference type="CDD" id="cd00229">
    <property type="entry name" value="SGNH_hydrolase"/>
    <property type="match status" value="1"/>
</dbReference>
<dbReference type="EMBL" id="CAXHTA020000001">
    <property type="protein sequence ID" value="CAL5218696.1"/>
    <property type="molecule type" value="Genomic_DNA"/>
</dbReference>
<evidence type="ECO:0000313" key="1">
    <source>
        <dbReference type="EMBL" id="CAL5218696.1"/>
    </source>
</evidence>
<dbReference type="SUPFAM" id="SSF52266">
    <property type="entry name" value="SGNH hydrolase"/>
    <property type="match status" value="1"/>
</dbReference>